<accession>D6TK07</accession>
<dbReference type="AlphaFoldDB" id="D6TK07"/>
<dbReference type="InterPro" id="IPR051491">
    <property type="entry name" value="Recombinase/Transposase-rel"/>
</dbReference>
<keyword evidence="2" id="KW-0815">Transposition</keyword>
<dbReference type="Pfam" id="PF01385">
    <property type="entry name" value="OrfB_IS605"/>
    <property type="match status" value="1"/>
</dbReference>
<dbReference type="eggNOG" id="COG0675">
    <property type="taxonomic scope" value="Bacteria"/>
</dbReference>
<dbReference type="GO" id="GO:0003677">
    <property type="term" value="F:DNA binding"/>
    <property type="evidence" value="ECO:0007669"/>
    <property type="project" value="UniProtKB-KW"/>
</dbReference>
<dbReference type="OrthoDB" id="140660at2"/>
<feature type="domain" description="Probable transposase IS891/IS1136/IS1341" evidence="5">
    <location>
        <begin position="172"/>
        <end position="285"/>
    </location>
</feature>
<evidence type="ECO:0000259" key="6">
    <source>
        <dbReference type="Pfam" id="PF07282"/>
    </source>
</evidence>
<dbReference type="NCBIfam" id="TIGR01766">
    <property type="entry name" value="IS200/IS605 family accessory protein TnpB-like domain"/>
    <property type="match status" value="1"/>
</dbReference>
<dbReference type="NCBIfam" id="NF040570">
    <property type="entry name" value="guided_TnpB"/>
    <property type="match status" value="1"/>
</dbReference>
<comment type="similarity">
    <text evidence="1">In the C-terminal section; belongs to the transposase 35 family.</text>
</comment>
<feature type="domain" description="Cas12f1-like TNB" evidence="6">
    <location>
        <begin position="307"/>
        <end position="371"/>
    </location>
</feature>
<evidence type="ECO:0000256" key="1">
    <source>
        <dbReference type="ARBA" id="ARBA00008761"/>
    </source>
</evidence>
<protein>
    <submittedName>
        <fullName evidence="7">Transposase, IS605 OrfB family</fullName>
    </submittedName>
</protein>
<dbReference type="Proteomes" id="UP000004508">
    <property type="component" value="Unassembled WGS sequence"/>
</dbReference>
<dbReference type="PANTHER" id="PTHR36172:SF1">
    <property type="entry name" value="RESOLVASE-RELATED"/>
    <property type="match status" value="1"/>
</dbReference>
<keyword evidence="4" id="KW-0233">DNA recombination</keyword>
<dbReference type="InterPro" id="IPR010095">
    <property type="entry name" value="Cas12f1-like_TNB"/>
</dbReference>
<dbReference type="STRING" id="485913.Krac_11332"/>
<comment type="caution">
    <text evidence="7">The sequence shown here is derived from an EMBL/GenBank/DDBJ whole genome shotgun (WGS) entry which is preliminary data.</text>
</comment>
<evidence type="ECO:0000256" key="4">
    <source>
        <dbReference type="ARBA" id="ARBA00023172"/>
    </source>
</evidence>
<dbReference type="InterPro" id="IPR001959">
    <property type="entry name" value="Transposase"/>
</dbReference>
<dbReference type="InParanoid" id="D6TK07"/>
<dbReference type="PANTHER" id="PTHR36172">
    <property type="match status" value="1"/>
</dbReference>
<dbReference type="RefSeq" id="WP_007906611.1">
    <property type="nucleotide sequence ID" value="NZ_ADVG01000001.1"/>
</dbReference>
<evidence type="ECO:0000259" key="5">
    <source>
        <dbReference type="Pfam" id="PF01385"/>
    </source>
</evidence>
<gene>
    <name evidence="7" type="ORF">Krac_11332</name>
</gene>
<dbReference type="GO" id="GO:0032196">
    <property type="term" value="P:transposition"/>
    <property type="evidence" value="ECO:0007669"/>
    <property type="project" value="UniProtKB-KW"/>
</dbReference>
<name>D6TK07_KTERA</name>
<evidence type="ECO:0000313" key="7">
    <source>
        <dbReference type="EMBL" id="EFH89764.1"/>
    </source>
</evidence>
<dbReference type="EMBL" id="ADVG01000001">
    <property type="protein sequence ID" value="EFH89764.1"/>
    <property type="molecule type" value="Genomic_DNA"/>
</dbReference>
<reference evidence="7 8" key="1">
    <citation type="journal article" date="2011" name="Stand. Genomic Sci.">
        <title>Non-contiguous finished genome sequence and contextual data of the filamentous soil bacterium Ktedonobacter racemifer type strain (SOSP1-21).</title>
        <authorList>
            <person name="Chang Y.J."/>
            <person name="Land M."/>
            <person name="Hauser L."/>
            <person name="Chertkov O."/>
            <person name="Del Rio T.G."/>
            <person name="Nolan M."/>
            <person name="Copeland A."/>
            <person name="Tice H."/>
            <person name="Cheng J.F."/>
            <person name="Lucas S."/>
            <person name="Han C."/>
            <person name="Goodwin L."/>
            <person name="Pitluck S."/>
            <person name="Ivanova N."/>
            <person name="Ovchinikova G."/>
            <person name="Pati A."/>
            <person name="Chen A."/>
            <person name="Palaniappan K."/>
            <person name="Mavromatis K."/>
            <person name="Liolios K."/>
            <person name="Brettin T."/>
            <person name="Fiebig A."/>
            <person name="Rohde M."/>
            <person name="Abt B."/>
            <person name="Goker M."/>
            <person name="Detter J.C."/>
            <person name="Woyke T."/>
            <person name="Bristow J."/>
            <person name="Eisen J.A."/>
            <person name="Markowitz V."/>
            <person name="Hugenholtz P."/>
            <person name="Kyrpides N.C."/>
            <person name="Klenk H.P."/>
            <person name="Lapidus A."/>
        </authorList>
    </citation>
    <scope>NUCLEOTIDE SEQUENCE [LARGE SCALE GENOMIC DNA]</scope>
    <source>
        <strain evidence="8">DSM 44963</strain>
    </source>
</reference>
<keyword evidence="3" id="KW-0238">DNA-binding</keyword>
<evidence type="ECO:0000256" key="2">
    <source>
        <dbReference type="ARBA" id="ARBA00022578"/>
    </source>
</evidence>
<organism evidence="7 8">
    <name type="scientific">Ktedonobacter racemifer DSM 44963</name>
    <dbReference type="NCBI Taxonomy" id="485913"/>
    <lineage>
        <taxon>Bacteria</taxon>
        <taxon>Bacillati</taxon>
        <taxon>Chloroflexota</taxon>
        <taxon>Ktedonobacteria</taxon>
        <taxon>Ktedonobacterales</taxon>
        <taxon>Ktedonobacteraceae</taxon>
        <taxon>Ktedonobacter</taxon>
    </lineage>
</organism>
<evidence type="ECO:0000256" key="3">
    <source>
        <dbReference type="ARBA" id="ARBA00023125"/>
    </source>
</evidence>
<dbReference type="Pfam" id="PF07282">
    <property type="entry name" value="Cas12f1-like_TNB"/>
    <property type="match status" value="1"/>
</dbReference>
<keyword evidence="8" id="KW-1185">Reference proteome</keyword>
<sequence length="419" mass="48474">MLLCKKIKIEVSEQDVATLEFMQGKCRGLYNWWVMRLREGEKWDLYEAKRSLQESKQHDPELVQVYGKLLQEVYYRLHGAMKAFYRRVKAGETPGFPRVRPRHCFFTLCYPAMYLKIEGDTLILPTGGGGKHGAKVYPNIVARLTEAPPKGFREVAISRDGRGNYSASFVRERNEKRHETEGTVAFDLGIKTLATGINEQGRVYSIGGFKGARWHNKQLDKIRSKRDKCKKKSRRYLHLSKVYKRVSQKKRNKQQDSLHKASHLIAHKLVERTIVVGDLSQRQMVMKEHRERNKHLNRAVFNEWGLYTFIQMLTYKCQLYGKDLHFLDERNTSKQCSGCGNLQAMPLWKRTYCCVECGLVMDRDENSAHNILTRFFARQEPHTQARPECGVLHATQSGVEVKGASCKGQVQQLNLFEGV</sequence>
<dbReference type="GO" id="GO:0006310">
    <property type="term" value="P:DNA recombination"/>
    <property type="evidence" value="ECO:0007669"/>
    <property type="project" value="UniProtKB-KW"/>
</dbReference>
<evidence type="ECO:0000313" key="8">
    <source>
        <dbReference type="Proteomes" id="UP000004508"/>
    </source>
</evidence>
<proteinExistence type="inferred from homology"/>